<dbReference type="OrthoDB" id="3942062at2759"/>
<gene>
    <name evidence="4" type="ORF">RCC_10887</name>
</gene>
<feature type="compositionally biased region" description="Basic and acidic residues" evidence="2">
    <location>
        <begin position="175"/>
        <end position="214"/>
    </location>
</feature>
<name>A0A2D3VRU1_9PEZI</name>
<proteinExistence type="inferred from homology"/>
<dbReference type="GO" id="GO:0005634">
    <property type="term" value="C:nucleus"/>
    <property type="evidence" value="ECO:0007669"/>
    <property type="project" value="TreeGrafter"/>
</dbReference>
<feature type="compositionally biased region" description="Acidic residues" evidence="2">
    <location>
        <begin position="292"/>
        <end position="303"/>
    </location>
</feature>
<sequence length="611" mass="67780">MADDAEDRSSSPAPASDDNDEDVAANGLVATRRKRATAGNLYATLRQNLDDEELQRELIADEEDDEGEYEGSDKEDDDAAMEESSDDDDAGPAKEGEKEDLDGEKELQRAERAAAKKKRKFDEVRMRLPAKKKVRLADDVESAPKPKKKSERSNWLPTAADQPSRQSTRASAVANREHVHENLKASTKRSENQKKIMKVHQERQKERQMKELTQEERMLKAARIEKETMRDFGRWEREEAEKQRVREEMAAAKRRKVIEGPVIRHWSGSVLWEGDDIKVKRMPEPKVVDVDVEMEDAAEEDEKAEGNAGAEEAVPLKDPDQQNGDASAAASTSQPDMVIPQPQAPWLAGIHDYASQQGSTSQPNPIYIPSAPALNIVPLVSQPQSAPIPPQDFQPTQSVQTLPLAPNQPPTYHGWTPSHQAPLGPYQQFQIQPQAPPPPPPPPLREQAQRSLIILDQFESLENMPTVSRRSKAAAKDGASSTEPTPLATVLIPDCYPTLSHEQDRYLLSHKLRKKQGSKTGEVTFFFPPAPEKERCALTSWPAKYRDPKTGLPYADLSTGRMLRRLLDGGCLWSGFLGAWVGPSYGKVGRAARGVPDGFSGAPKDIKTEGS</sequence>
<accession>A0A2D3VRU1</accession>
<feature type="compositionally biased region" description="Acidic residues" evidence="2">
    <location>
        <begin position="50"/>
        <end position="90"/>
    </location>
</feature>
<evidence type="ECO:0000259" key="3">
    <source>
        <dbReference type="SMART" id="SM00993"/>
    </source>
</evidence>
<organism evidence="4 5">
    <name type="scientific">Ramularia collo-cygni</name>
    <dbReference type="NCBI Taxonomy" id="112498"/>
    <lineage>
        <taxon>Eukaryota</taxon>
        <taxon>Fungi</taxon>
        <taxon>Dikarya</taxon>
        <taxon>Ascomycota</taxon>
        <taxon>Pezizomycotina</taxon>
        <taxon>Dothideomycetes</taxon>
        <taxon>Dothideomycetidae</taxon>
        <taxon>Mycosphaerellales</taxon>
        <taxon>Mycosphaerellaceae</taxon>
        <taxon>Ramularia</taxon>
    </lineage>
</organism>
<dbReference type="SMART" id="SM00993">
    <property type="entry name" value="YL1_C"/>
    <property type="match status" value="1"/>
</dbReference>
<feature type="compositionally biased region" description="Basic and acidic residues" evidence="2">
    <location>
        <begin position="135"/>
        <end position="144"/>
    </location>
</feature>
<dbReference type="PANTHER" id="PTHR13275">
    <property type="entry name" value="YL-1 PROTEIN TRANSCRIPTION FACTOR-LIKE 1"/>
    <property type="match status" value="1"/>
</dbReference>
<dbReference type="STRING" id="112498.A0A2D3VRU1"/>
<evidence type="ECO:0000256" key="1">
    <source>
        <dbReference type="ARBA" id="ARBA00006832"/>
    </source>
</evidence>
<evidence type="ECO:0000313" key="4">
    <source>
        <dbReference type="EMBL" id="CZT25158.1"/>
    </source>
</evidence>
<feature type="region of interest" description="Disordered" evidence="2">
    <location>
        <begin position="382"/>
        <end position="424"/>
    </location>
</feature>
<evidence type="ECO:0000313" key="5">
    <source>
        <dbReference type="Proteomes" id="UP000225277"/>
    </source>
</evidence>
<dbReference type="EMBL" id="FJUY01000025">
    <property type="protein sequence ID" value="CZT25158.1"/>
    <property type="molecule type" value="Genomic_DNA"/>
</dbReference>
<feature type="compositionally biased region" description="Polar residues" evidence="2">
    <location>
        <begin position="321"/>
        <end position="335"/>
    </location>
</feature>
<feature type="compositionally biased region" description="Polar residues" evidence="2">
    <location>
        <begin position="354"/>
        <end position="364"/>
    </location>
</feature>
<dbReference type="Proteomes" id="UP000225277">
    <property type="component" value="Unassembled WGS sequence"/>
</dbReference>
<comment type="similarity">
    <text evidence="1">Belongs to the VPS72/YL1 family.</text>
</comment>
<dbReference type="InterPro" id="IPR046757">
    <property type="entry name" value="YL1_N"/>
</dbReference>
<feature type="region of interest" description="Disordered" evidence="2">
    <location>
        <begin position="292"/>
        <end position="369"/>
    </location>
</feature>
<reference evidence="4 5" key="1">
    <citation type="submission" date="2016-03" db="EMBL/GenBank/DDBJ databases">
        <authorList>
            <person name="Ploux O."/>
        </authorList>
    </citation>
    <scope>NUCLEOTIDE SEQUENCE [LARGE SCALE GENOMIC DNA]</scope>
    <source>
        <strain evidence="4 5">URUG2</strain>
    </source>
</reference>
<keyword evidence="5" id="KW-1185">Reference proteome</keyword>
<feature type="compositionally biased region" description="Basic and acidic residues" evidence="2">
    <location>
        <begin position="104"/>
        <end position="126"/>
    </location>
</feature>
<dbReference type="GeneID" id="35605922"/>
<evidence type="ECO:0000256" key="2">
    <source>
        <dbReference type="SAM" id="MobiDB-lite"/>
    </source>
</evidence>
<dbReference type="InterPro" id="IPR013272">
    <property type="entry name" value="Vps72/YL1_C"/>
</dbReference>
<dbReference type="RefSeq" id="XP_023631881.1">
    <property type="nucleotide sequence ID" value="XM_023776113.1"/>
</dbReference>
<dbReference type="PANTHER" id="PTHR13275:SF4">
    <property type="entry name" value="VACUOLAR PROTEIN SORTING-ASSOCIATED PROTEIN 72 HOMOLOG"/>
    <property type="match status" value="1"/>
</dbReference>
<dbReference type="AlphaFoldDB" id="A0A2D3VRU1"/>
<feature type="region of interest" description="Disordered" evidence="2">
    <location>
        <begin position="1"/>
        <end position="214"/>
    </location>
</feature>
<feature type="domain" description="Vps72/YL1 C-terminal" evidence="3">
    <location>
        <begin position="534"/>
        <end position="563"/>
    </location>
</feature>
<feature type="compositionally biased region" description="Polar residues" evidence="2">
    <location>
        <begin position="153"/>
        <end position="170"/>
    </location>
</feature>
<dbReference type="Pfam" id="PF05764">
    <property type="entry name" value="YL1"/>
    <property type="match status" value="1"/>
</dbReference>
<dbReference type="Pfam" id="PF08265">
    <property type="entry name" value="YL1_C"/>
    <property type="match status" value="1"/>
</dbReference>
<protein>
    <recommendedName>
        <fullName evidence="3">Vps72/YL1 C-terminal domain-containing protein</fullName>
    </recommendedName>
</protein>